<keyword evidence="1" id="KW-0802">TPR repeat</keyword>
<proteinExistence type="predicted"/>
<dbReference type="SMART" id="SM00028">
    <property type="entry name" value="TPR"/>
    <property type="match status" value="3"/>
</dbReference>
<sequence>MDSKLPPSEISNESIIDEITQNLDKSCLAEDDVLQGKENCNPDNPEVSDGENVKDDLKNLNDPWFIDEEQLKERDSKLSDDEINDLKQESEQVKSKGNFLFQTGKLEEAAQTYTEGLRLCPLKFTKVRAILYANRAAALGSKKETKTIAIDDCSDAIKLDENYVKAYSRRARYYEESDKLDDALSDFKKILTIDPEHTESLSAVKRLEPIVTEKLKTEMLDKLKSLGDLCLKPFGLSTNNFNLQKDESTGGYTVKFNQ</sequence>
<dbReference type="PANTHER" id="PTHR46014:SF1">
    <property type="entry name" value="TETRATRICOPEPTIDE REPEAT PROTEIN 1"/>
    <property type="match status" value="1"/>
</dbReference>
<dbReference type="InterPro" id="IPR052769">
    <property type="entry name" value="TPR_domain_protein"/>
</dbReference>
<dbReference type="Proteomes" id="UP001627154">
    <property type="component" value="Unassembled WGS sequence"/>
</dbReference>
<dbReference type="AlphaFoldDB" id="A0ABD2WH75"/>
<dbReference type="EMBL" id="JBJJXI010000107">
    <property type="protein sequence ID" value="KAL3391969.1"/>
    <property type="molecule type" value="Genomic_DNA"/>
</dbReference>
<feature type="region of interest" description="Disordered" evidence="2">
    <location>
        <begin position="35"/>
        <end position="59"/>
    </location>
</feature>
<dbReference type="PANTHER" id="PTHR46014">
    <property type="entry name" value="TETRATRICOPEPTIDE REPEAT PROTEIN 1"/>
    <property type="match status" value="1"/>
</dbReference>
<gene>
    <name evidence="3" type="ORF">TKK_013300</name>
</gene>
<dbReference type="PROSITE" id="PS50005">
    <property type="entry name" value="TPR"/>
    <property type="match status" value="1"/>
</dbReference>
<dbReference type="SUPFAM" id="SSF48452">
    <property type="entry name" value="TPR-like"/>
    <property type="match status" value="1"/>
</dbReference>
<comment type="caution">
    <text evidence="3">The sequence shown here is derived from an EMBL/GenBank/DDBJ whole genome shotgun (WGS) entry which is preliminary data.</text>
</comment>
<protein>
    <recommendedName>
        <fullName evidence="5">Tetratricopeptide repeat protein 1</fullName>
    </recommendedName>
</protein>
<feature type="repeat" description="TPR" evidence="1">
    <location>
        <begin position="164"/>
        <end position="197"/>
    </location>
</feature>
<evidence type="ECO:0000313" key="3">
    <source>
        <dbReference type="EMBL" id="KAL3391969.1"/>
    </source>
</evidence>
<dbReference type="InterPro" id="IPR011990">
    <property type="entry name" value="TPR-like_helical_dom_sf"/>
</dbReference>
<dbReference type="Pfam" id="PF13181">
    <property type="entry name" value="TPR_8"/>
    <property type="match status" value="1"/>
</dbReference>
<organism evidence="3 4">
    <name type="scientific">Trichogramma kaykai</name>
    <dbReference type="NCBI Taxonomy" id="54128"/>
    <lineage>
        <taxon>Eukaryota</taxon>
        <taxon>Metazoa</taxon>
        <taxon>Ecdysozoa</taxon>
        <taxon>Arthropoda</taxon>
        <taxon>Hexapoda</taxon>
        <taxon>Insecta</taxon>
        <taxon>Pterygota</taxon>
        <taxon>Neoptera</taxon>
        <taxon>Endopterygota</taxon>
        <taxon>Hymenoptera</taxon>
        <taxon>Apocrita</taxon>
        <taxon>Proctotrupomorpha</taxon>
        <taxon>Chalcidoidea</taxon>
        <taxon>Trichogrammatidae</taxon>
        <taxon>Trichogramma</taxon>
    </lineage>
</organism>
<evidence type="ECO:0000256" key="2">
    <source>
        <dbReference type="SAM" id="MobiDB-lite"/>
    </source>
</evidence>
<evidence type="ECO:0000256" key="1">
    <source>
        <dbReference type="PROSITE-ProRule" id="PRU00339"/>
    </source>
</evidence>
<evidence type="ECO:0008006" key="5">
    <source>
        <dbReference type="Google" id="ProtNLM"/>
    </source>
</evidence>
<accession>A0ABD2WH75</accession>
<dbReference type="Gene3D" id="1.25.40.10">
    <property type="entry name" value="Tetratricopeptide repeat domain"/>
    <property type="match status" value="1"/>
</dbReference>
<reference evidence="3 4" key="1">
    <citation type="journal article" date="2024" name="bioRxiv">
        <title>A reference genome for Trichogramma kaykai: A tiny desert-dwelling parasitoid wasp with competing sex-ratio distorters.</title>
        <authorList>
            <person name="Culotta J."/>
            <person name="Lindsey A.R."/>
        </authorList>
    </citation>
    <scope>NUCLEOTIDE SEQUENCE [LARGE SCALE GENOMIC DNA]</scope>
    <source>
        <strain evidence="3 4">KSX58</strain>
    </source>
</reference>
<keyword evidence="4" id="KW-1185">Reference proteome</keyword>
<evidence type="ECO:0000313" key="4">
    <source>
        <dbReference type="Proteomes" id="UP001627154"/>
    </source>
</evidence>
<dbReference type="InterPro" id="IPR019734">
    <property type="entry name" value="TPR_rpt"/>
</dbReference>
<name>A0ABD2WH75_9HYME</name>